<dbReference type="AlphaFoldDB" id="A0A2T5YJ30"/>
<evidence type="ECO:0000313" key="1">
    <source>
        <dbReference type="EMBL" id="PTX19329.1"/>
    </source>
</evidence>
<dbReference type="Proteomes" id="UP000244225">
    <property type="component" value="Unassembled WGS sequence"/>
</dbReference>
<gene>
    <name evidence="1" type="ORF">C8N40_10459</name>
</gene>
<proteinExistence type="predicted"/>
<dbReference type="EMBL" id="QBKI01000004">
    <property type="protein sequence ID" value="PTX19329.1"/>
    <property type="molecule type" value="Genomic_DNA"/>
</dbReference>
<accession>A0A2T5YJ30</accession>
<reference evidence="1 2" key="1">
    <citation type="submission" date="2018-04" db="EMBL/GenBank/DDBJ databases">
        <title>Genomic Encyclopedia of Archaeal and Bacterial Type Strains, Phase II (KMG-II): from individual species to whole genera.</title>
        <authorList>
            <person name="Goeker M."/>
        </authorList>
    </citation>
    <scope>NUCLEOTIDE SEQUENCE [LARGE SCALE GENOMIC DNA]</scope>
    <source>
        <strain evidence="1 2">DSM 100162</strain>
    </source>
</reference>
<comment type="caution">
    <text evidence="1">The sequence shown here is derived from an EMBL/GenBank/DDBJ whole genome shotgun (WGS) entry which is preliminary data.</text>
</comment>
<keyword evidence="2" id="KW-1185">Reference proteome</keyword>
<organism evidence="1 2">
    <name type="scientific">Pontibacter mucosus</name>
    <dbReference type="NCBI Taxonomy" id="1649266"/>
    <lineage>
        <taxon>Bacteria</taxon>
        <taxon>Pseudomonadati</taxon>
        <taxon>Bacteroidota</taxon>
        <taxon>Cytophagia</taxon>
        <taxon>Cytophagales</taxon>
        <taxon>Hymenobacteraceae</taxon>
        <taxon>Pontibacter</taxon>
    </lineage>
</organism>
<sequence>MYTFLLVQKASYKLASYTATSYAIAKLAAESIKAKNCIPAFLTF</sequence>
<name>A0A2T5YJ30_9BACT</name>
<evidence type="ECO:0000313" key="2">
    <source>
        <dbReference type="Proteomes" id="UP000244225"/>
    </source>
</evidence>
<protein>
    <submittedName>
        <fullName evidence="1">Uncharacterized protein</fullName>
    </submittedName>
</protein>